<keyword evidence="6 8" id="KW-0472">Membrane</keyword>
<organism evidence="9">
    <name type="scientific">Aureimonas frigidaquae</name>
    <dbReference type="NCBI Taxonomy" id="424757"/>
    <lineage>
        <taxon>Bacteria</taxon>
        <taxon>Pseudomonadati</taxon>
        <taxon>Pseudomonadota</taxon>
        <taxon>Alphaproteobacteria</taxon>
        <taxon>Hyphomicrobiales</taxon>
        <taxon>Aurantimonadaceae</taxon>
        <taxon>Aureimonas</taxon>
    </lineage>
</organism>
<name>A0A0P0Z1Q5_9HYPH</name>
<feature type="transmembrane region" description="Helical" evidence="8">
    <location>
        <begin position="102"/>
        <end position="126"/>
    </location>
</feature>
<feature type="transmembrane region" description="Helical" evidence="8">
    <location>
        <begin position="380"/>
        <end position="404"/>
    </location>
</feature>
<accession>A0A0P0Z1Q5</accession>
<evidence type="ECO:0000313" key="9">
    <source>
        <dbReference type="EMBL" id="BAT27795.1"/>
    </source>
</evidence>
<protein>
    <submittedName>
        <fullName evidence="9">Chromate transporter, chromate ion transporter CHR family</fullName>
    </submittedName>
</protein>
<dbReference type="PIRSF" id="PIRSF004810">
    <property type="entry name" value="ChrA"/>
    <property type="match status" value="1"/>
</dbReference>
<evidence type="ECO:0000256" key="2">
    <source>
        <dbReference type="ARBA" id="ARBA00005262"/>
    </source>
</evidence>
<comment type="subcellular location">
    <subcellularLocation>
        <location evidence="1">Cell membrane</location>
        <topology evidence="1">Multi-pass membrane protein</topology>
    </subcellularLocation>
</comment>
<dbReference type="NCBIfam" id="TIGR00937">
    <property type="entry name" value="2A51"/>
    <property type="match status" value="1"/>
</dbReference>
<dbReference type="AlphaFoldDB" id="A0A0P0Z1Q5"/>
<evidence type="ECO:0000256" key="5">
    <source>
        <dbReference type="ARBA" id="ARBA00022989"/>
    </source>
</evidence>
<feature type="transmembrane region" description="Helical" evidence="8">
    <location>
        <begin position="236"/>
        <end position="259"/>
    </location>
</feature>
<evidence type="ECO:0000256" key="6">
    <source>
        <dbReference type="ARBA" id="ARBA00023136"/>
    </source>
</evidence>
<proteinExistence type="inferred from homology"/>
<feature type="transmembrane region" description="Helical" evidence="8">
    <location>
        <begin position="132"/>
        <end position="155"/>
    </location>
</feature>
<evidence type="ECO:0000256" key="7">
    <source>
        <dbReference type="SAM" id="MobiDB-lite"/>
    </source>
</evidence>
<feature type="region of interest" description="Disordered" evidence="7">
    <location>
        <begin position="1"/>
        <end position="25"/>
    </location>
</feature>
<dbReference type="PANTHER" id="PTHR33567">
    <property type="entry name" value="CHROMATE ION TRANSPORTER (EUROFUNG)"/>
    <property type="match status" value="1"/>
</dbReference>
<feature type="compositionally biased region" description="Basic and acidic residues" evidence="7">
    <location>
        <begin position="1"/>
        <end position="10"/>
    </location>
</feature>
<reference evidence="9" key="1">
    <citation type="journal article" date="2015" name="Proc. Natl. Acad. Sci. U.S.A.">
        <title>Bacterial clade with the ribosomal RNA operon on a small plasmid rather than the chromosome.</title>
        <authorList>
            <person name="Anda M."/>
            <person name="Ohtsubo Y."/>
            <person name="Okubo T."/>
            <person name="Sugawara M."/>
            <person name="Nagata Y."/>
            <person name="Tsuda M."/>
            <person name="Minamisawa K."/>
            <person name="Mitsui H."/>
        </authorList>
    </citation>
    <scope>NUCLEOTIDE SEQUENCE</scope>
    <source>
        <strain evidence="9">JCM 14755</strain>
    </source>
</reference>
<feature type="transmembrane region" description="Helical" evidence="8">
    <location>
        <begin position="167"/>
        <end position="195"/>
    </location>
</feature>
<dbReference type="InterPro" id="IPR003370">
    <property type="entry name" value="Chromate_transpt"/>
</dbReference>
<evidence type="ECO:0000256" key="4">
    <source>
        <dbReference type="ARBA" id="ARBA00022692"/>
    </source>
</evidence>
<keyword evidence="4 8" id="KW-0812">Transmembrane</keyword>
<sequence>MALSEARHADTQGAPPASSHLPVPRPSLRAMTRCFARIGLLSFGGPAGQIALMHRELVDEKRWIDEKRFLHALNYCMILPGPEAQQLATYTGWLLHRTLGGLIAGLLFILPGAGLMLALSILYVLYRSVPAVDAAFLGIKAAVLAIVLQALLRIGRRALIDRFSRSVALAAFLALFMLQIPFPLVIMAAGLAGWIAHGRRPSAVAASAGAPAPLPSAIDTMLAEGMLEHTRPCARTALRVLVVWLALWLTPLLVSVLALGPDAVFTQIAGFFSLMAAVSFGGAYAVLAYVAQAAVEGLGWLAPGEMLDGLGLAETTPGPLILVLQFVGFLAAYRNPGILDPFLSGSIGAALTLWVTFAPSFLWIFLGAPYVEALRGHQRLAAALSAVTAAIVGVILNLSLWFGLHILFRQTRPLNGAGIGPDIPILASFDWRAGCLALLSAALLLRFKLGVAPLLAIGAGAGILLGRLG</sequence>
<keyword evidence="3" id="KW-1003">Cell membrane</keyword>
<evidence type="ECO:0000256" key="3">
    <source>
        <dbReference type="ARBA" id="ARBA00022475"/>
    </source>
</evidence>
<feature type="transmembrane region" description="Helical" evidence="8">
    <location>
        <begin position="451"/>
        <end position="468"/>
    </location>
</feature>
<dbReference type="PANTHER" id="PTHR33567:SF3">
    <property type="entry name" value="CHROMATE ION TRANSPORTER (EUROFUNG)"/>
    <property type="match status" value="1"/>
</dbReference>
<dbReference type="InterPro" id="IPR014047">
    <property type="entry name" value="Chr_Tranpt_l_chain"/>
</dbReference>
<dbReference type="Pfam" id="PF02417">
    <property type="entry name" value="Chromate_transp"/>
    <property type="match status" value="2"/>
</dbReference>
<keyword evidence="5 8" id="KW-1133">Transmembrane helix</keyword>
<evidence type="ECO:0000256" key="8">
    <source>
        <dbReference type="SAM" id="Phobius"/>
    </source>
</evidence>
<dbReference type="EMBL" id="LC066375">
    <property type="protein sequence ID" value="BAT27795.1"/>
    <property type="molecule type" value="Genomic_DNA"/>
</dbReference>
<dbReference type="GO" id="GO:0005886">
    <property type="term" value="C:plasma membrane"/>
    <property type="evidence" value="ECO:0007669"/>
    <property type="project" value="UniProtKB-SubCell"/>
</dbReference>
<comment type="similarity">
    <text evidence="2">Belongs to the chromate ion transporter (CHR) (TC 2.A.51) family.</text>
</comment>
<feature type="transmembrane region" description="Helical" evidence="8">
    <location>
        <begin position="345"/>
        <end position="368"/>
    </location>
</feature>
<feature type="transmembrane region" description="Helical" evidence="8">
    <location>
        <begin position="315"/>
        <end position="333"/>
    </location>
</feature>
<dbReference type="GO" id="GO:0015109">
    <property type="term" value="F:chromate transmembrane transporter activity"/>
    <property type="evidence" value="ECO:0007669"/>
    <property type="project" value="InterPro"/>
</dbReference>
<evidence type="ECO:0000256" key="1">
    <source>
        <dbReference type="ARBA" id="ARBA00004651"/>
    </source>
</evidence>
<feature type="transmembrane region" description="Helical" evidence="8">
    <location>
        <begin position="271"/>
        <end position="295"/>
    </location>
</feature>